<evidence type="ECO:0000313" key="2">
    <source>
        <dbReference type="Proteomes" id="UP001055868"/>
    </source>
</evidence>
<dbReference type="RefSeq" id="WP_249480067.1">
    <property type="nucleotide sequence ID" value="NZ_CP097218.1"/>
</dbReference>
<accession>A0ABY4N7Y8</accession>
<sequence>MRARVDVELSVKDLDPGEAVEVWNRMSLVATGFLLDDHEVEVTTYRYTDDDGDDIEVLAGPPSDEADS</sequence>
<organism evidence="1 2">
    <name type="scientific">Brachybacterium kimchii</name>
    <dbReference type="NCBI Taxonomy" id="2942909"/>
    <lineage>
        <taxon>Bacteria</taxon>
        <taxon>Bacillati</taxon>
        <taxon>Actinomycetota</taxon>
        <taxon>Actinomycetes</taxon>
        <taxon>Micrococcales</taxon>
        <taxon>Dermabacteraceae</taxon>
        <taxon>Brachybacterium</taxon>
    </lineage>
</organism>
<keyword evidence="2" id="KW-1185">Reference proteome</keyword>
<reference evidence="1" key="1">
    <citation type="submission" date="2022-05" db="EMBL/GenBank/DDBJ databases">
        <title>Genomic analysis of Brachybacterium sp. CBA3104.</title>
        <authorList>
            <person name="Roh S.W."/>
            <person name="Kim Y.B."/>
            <person name="Kim Y."/>
        </authorList>
    </citation>
    <scope>NUCLEOTIDE SEQUENCE</scope>
    <source>
        <strain evidence="1">CBA3104</strain>
    </source>
</reference>
<proteinExistence type="predicted"/>
<evidence type="ECO:0000313" key="1">
    <source>
        <dbReference type="EMBL" id="UQN30672.1"/>
    </source>
</evidence>
<protein>
    <submittedName>
        <fullName evidence="1">Uncharacterized protein</fullName>
    </submittedName>
</protein>
<dbReference type="EMBL" id="CP097218">
    <property type="protein sequence ID" value="UQN30672.1"/>
    <property type="molecule type" value="Genomic_DNA"/>
</dbReference>
<gene>
    <name evidence="1" type="ORF">M4486_05045</name>
</gene>
<name>A0ABY4N7Y8_9MICO</name>
<dbReference type="Proteomes" id="UP001055868">
    <property type="component" value="Chromosome"/>
</dbReference>